<dbReference type="RefSeq" id="WP_069980339.1">
    <property type="nucleotide sequence ID" value="NZ_CP017269.1"/>
</dbReference>
<sequence length="229" mass="27150">MQGQYKNNFYFWERKIRNADDVLFGNLDKKRLTRKSVIIYLGILDTPKGLLRSGWSSHGDVNTALGFLQHVFLPTVFYTWIDRESDGFYIPLSPFHILKDEVLKSMEKEEIKNIESDAIKMEIAYQDLNSMWKYNETEKMLKLKAFCNGFNSAWDQEPEKKLFVKVFEKSEEIVAFILENTVDELEEVIEEEIEMSIEQLRFICKNAYDESFINKNIIELLNTRIPIWF</sequence>
<reference evidence="1 2" key="1">
    <citation type="submission" date="2016-09" db="EMBL/GenBank/DDBJ databases">
        <title>Genomic analysis reveals versatility of anaerobic energy metabolism of Geosporobacter ferrireducens IRF9 of phylum Firmicutes.</title>
        <authorList>
            <person name="Kim S.-J."/>
        </authorList>
    </citation>
    <scope>NUCLEOTIDE SEQUENCE [LARGE SCALE GENOMIC DNA]</scope>
    <source>
        <strain evidence="1 2">IRF9</strain>
    </source>
</reference>
<dbReference type="Proteomes" id="UP000095743">
    <property type="component" value="Chromosome"/>
</dbReference>
<name>A0A1D8GM76_9FIRM</name>
<dbReference type="KEGG" id="gfe:Gferi_22290"/>
<evidence type="ECO:0000313" key="2">
    <source>
        <dbReference type="Proteomes" id="UP000095743"/>
    </source>
</evidence>
<keyword evidence="2" id="KW-1185">Reference proteome</keyword>
<dbReference type="AlphaFoldDB" id="A0A1D8GM76"/>
<evidence type="ECO:0000313" key="1">
    <source>
        <dbReference type="EMBL" id="AOT72024.1"/>
    </source>
</evidence>
<dbReference type="EMBL" id="CP017269">
    <property type="protein sequence ID" value="AOT72024.1"/>
    <property type="molecule type" value="Genomic_DNA"/>
</dbReference>
<gene>
    <name evidence="1" type="ORF">Gferi_22290</name>
</gene>
<accession>A0A1D8GM76</accession>
<dbReference type="OrthoDB" id="1677987at2"/>
<protein>
    <submittedName>
        <fullName evidence="1">Uncharacterized protein</fullName>
    </submittedName>
</protein>
<proteinExistence type="predicted"/>
<organism evidence="1 2">
    <name type="scientific">Geosporobacter ferrireducens</name>
    <dbReference type="NCBI Taxonomy" id="1424294"/>
    <lineage>
        <taxon>Bacteria</taxon>
        <taxon>Bacillati</taxon>
        <taxon>Bacillota</taxon>
        <taxon>Clostridia</taxon>
        <taxon>Peptostreptococcales</taxon>
        <taxon>Thermotaleaceae</taxon>
        <taxon>Geosporobacter</taxon>
    </lineage>
</organism>